<keyword evidence="1" id="KW-0808">Transferase</keyword>
<evidence type="ECO:0000313" key="2">
    <source>
        <dbReference type="EMBL" id="CAG8833207.1"/>
    </source>
</evidence>
<keyword evidence="1" id="KW-0961">Cell wall biogenesis/degradation</keyword>
<organism evidence="2 3">
    <name type="scientific">Gigaspora margarita</name>
    <dbReference type="NCBI Taxonomy" id="4874"/>
    <lineage>
        <taxon>Eukaryota</taxon>
        <taxon>Fungi</taxon>
        <taxon>Fungi incertae sedis</taxon>
        <taxon>Mucoromycota</taxon>
        <taxon>Glomeromycotina</taxon>
        <taxon>Glomeromycetes</taxon>
        <taxon>Diversisporales</taxon>
        <taxon>Gigasporaceae</taxon>
        <taxon>Gigaspora</taxon>
    </lineage>
</organism>
<dbReference type="Proteomes" id="UP000789901">
    <property type="component" value="Unassembled WGS sequence"/>
</dbReference>
<protein>
    <recommendedName>
        <fullName evidence="1">Chitin synthase</fullName>
        <ecNumber evidence="1">2.4.1.16</ecNumber>
    </recommendedName>
</protein>
<comment type="subcellular location">
    <subcellularLocation>
        <location evidence="1">Cell membrane</location>
        <topology evidence="1">Multi-pass membrane protein</topology>
    </subcellularLocation>
</comment>
<accession>A0ABN7WIW6</accession>
<comment type="catalytic activity">
    <reaction evidence="1">
        <text>[(1-&gt;4)-N-acetyl-beta-D-glucosaminyl](n) + UDP-N-acetyl-alpha-D-glucosamine = [(1-&gt;4)-N-acetyl-beta-D-glucosaminyl](n+1) + UDP + H(+)</text>
        <dbReference type="Rhea" id="RHEA:16637"/>
        <dbReference type="Rhea" id="RHEA-COMP:9593"/>
        <dbReference type="Rhea" id="RHEA-COMP:9595"/>
        <dbReference type="ChEBI" id="CHEBI:15378"/>
        <dbReference type="ChEBI" id="CHEBI:17029"/>
        <dbReference type="ChEBI" id="CHEBI:57705"/>
        <dbReference type="ChEBI" id="CHEBI:58223"/>
        <dbReference type="EC" id="2.4.1.16"/>
    </reaction>
</comment>
<keyword evidence="1" id="KW-1003">Cell membrane</keyword>
<feature type="non-terminal residue" evidence="2">
    <location>
        <position position="1"/>
    </location>
</feature>
<sequence length="74" mass="8282">AQNLENPNIPFVERYTFNLSSFDHNSHVGSACKEIKVNFDGPLEAYFKGETIHVSGAPETNIVEANMYIAEDHI</sequence>
<proteinExistence type="inferred from homology"/>
<comment type="caution">
    <text evidence="2">The sequence shown here is derived from an EMBL/GenBank/DDBJ whole genome shotgun (WGS) entry which is preliminary data.</text>
</comment>
<dbReference type="EC" id="2.4.1.16" evidence="1"/>
<reference evidence="2 3" key="1">
    <citation type="submission" date="2021-06" db="EMBL/GenBank/DDBJ databases">
        <authorList>
            <person name="Kallberg Y."/>
            <person name="Tangrot J."/>
            <person name="Rosling A."/>
        </authorList>
    </citation>
    <scope>NUCLEOTIDE SEQUENCE [LARGE SCALE GENOMIC DNA]</scope>
    <source>
        <strain evidence="2 3">120-4 pot B 10/14</strain>
    </source>
</reference>
<dbReference type="Pfam" id="PF01644">
    <property type="entry name" value="Chitin_synth_1"/>
    <property type="match status" value="1"/>
</dbReference>
<evidence type="ECO:0000313" key="3">
    <source>
        <dbReference type="Proteomes" id="UP000789901"/>
    </source>
</evidence>
<comment type="similarity">
    <text evidence="1">Belongs to the chitin synthase family.</text>
</comment>
<name>A0ABN7WIW6_GIGMA</name>
<comment type="function">
    <text evidence="1">Polymerizes chitin, a structural polymer of the cell wall and septum, by transferring the sugar moiety of UDP-GlcNAc to the non-reducing end of the growing chitin polymer.</text>
</comment>
<evidence type="ECO:0000256" key="1">
    <source>
        <dbReference type="RuleBase" id="RU366040"/>
    </source>
</evidence>
<gene>
    <name evidence="2" type="ORF">GMARGA_LOCUS31436</name>
</gene>
<dbReference type="EMBL" id="CAJVQB010046900">
    <property type="protein sequence ID" value="CAG8833207.1"/>
    <property type="molecule type" value="Genomic_DNA"/>
</dbReference>
<keyword evidence="1" id="KW-0472">Membrane</keyword>
<keyword evidence="3" id="KW-1185">Reference proteome</keyword>
<keyword evidence="1" id="KW-0328">Glycosyltransferase</keyword>